<name>A0A392U537_9FABA</name>
<dbReference type="PANTHER" id="PTHR14493:SF87">
    <property type="entry name" value="ZINC FINGER CCCH DOMAIN-CONTAINING PROTEIN 66"/>
    <property type="match status" value="1"/>
</dbReference>
<dbReference type="Proteomes" id="UP000265520">
    <property type="component" value="Unassembled WGS sequence"/>
</dbReference>
<feature type="non-terminal residue" evidence="5">
    <location>
        <position position="1"/>
    </location>
</feature>
<dbReference type="GO" id="GO:0008270">
    <property type="term" value="F:zinc ion binding"/>
    <property type="evidence" value="ECO:0007669"/>
    <property type="project" value="UniProtKB-KW"/>
</dbReference>
<evidence type="ECO:0000256" key="3">
    <source>
        <dbReference type="ARBA" id="ARBA00022833"/>
    </source>
</evidence>
<organism evidence="5 6">
    <name type="scientific">Trifolium medium</name>
    <dbReference type="NCBI Taxonomy" id="97028"/>
    <lineage>
        <taxon>Eukaryota</taxon>
        <taxon>Viridiplantae</taxon>
        <taxon>Streptophyta</taxon>
        <taxon>Embryophyta</taxon>
        <taxon>Tracheophyta</taxon>
        <taxon>Spermatophyta</taxon>
        <taxon>Magnoliopsida</taxon>
        <taxon>eudicotyledons</taxon>
        <taxon>Gunneridae</taxon>
        <taxon>Pentapetalae</taxon>
        <taxon>rosids</taxon>
        <taxon>fabids</taxon>
        <taxon>Fabales</taxon>
        <taxon>Fabaceae</taxon>
        <taxon>Papilionoideae</taxon>
        <taxon>50 kb inversion clade</taxon>
        <taxon>NPAAA clade</taxon>
        <taxon>Hologalegina</taxon>
        <taxon>IRL clade</taxon>
        <taxon>Trifolieae</taxon>
        <taxon>Trifolium</taxon>
    </lineage>
</organism>
<feature type="compositionally biased region" description="Low complexity" evidence="4">
    <location>
        <begin position="35"/>
        <end position="51"/>
    </location>
</feature>
<keyword evidence="2" id="KW-0863">Zinc-finger</keyword>
<evidence type="ECO:0000313" key="5">
    <source>
        <dbReference type="EMBL" id="MCI68581.1"/>
    </source>
</evidence>
<evidence type="ECO:0000256" key="1">
    <source>
        <dbReference type="ARBA" id="ARBA00022723"/>
    </source>
</evidence>
<evidence type="ECO:0000256" key="2">
    <source>
        <dbReference type="ARBA" id="ARBA00022771"/>
    </source>
</evidence>
<accession>A0A392U537</accession>
<dbReference type="PANTHER" id="PTHR14493">
    <property type="entry name" value="UNKEMPT FAMILY MEMBER"/>
    <property type="match status" value="1"/>
</dbReference>
<comment type="caution">
    <text evidence="5">The sequence shown here is derived from an EMBL/GenBank/DDBJ whole genome shotgun (WGS) entry which is preliminary data.</text>
</comment>
<protein>
    <submittedName>
        <fullName evidence="5">Zinc finger CCCH domain-containing protein 66-like</fullName>
    </submittedName>
</protein>
<dbReference type="InterPro" id="IPR045234">
    <property type="entry name" value="Unkempt-like"/>
</dbReference>
<feature type="region of interest" description="Disordered" evidence="4">
    <location>
        <begin position="26"/>
        <end position="82"/>
    </location>
</feature>
<dbReference type="EMBL" id="LXQA010739122">
    <property type="protein sequence ID" value="MCI68581.1"/>
    <property type="molecule type" value="Genomic_DNA"/>
</dbReference>
<keyword evidence="3" id="KW-0862">Zinc</keyword>
<dbReference type="AlphaFoldDB" id="A0A392U537"/>
<evidence type="ECO:0000256" key="4">
    <source>
        <dbReference type="SAM" id="MobiDB-lite"/>
    </source>
</evidence>
<reference evidence="5 6" key="1">
    <citation type="journal article" date="2018" name="Front. Plant Sci.">
        <title>Red Clover (Trifolium pratense) and Zigzag Clover (T. medium) - A Picture of Genomic Similarities and Differences.</title>
        <authorList>
            <person name="Dluhosova J."/>
            <person name="Istvanek J."/>
            <person name="Nedelnik J."/>
            <person name="Repkova J."/>
        </authorList>
    </citation>
    <scope>NUCLEOTIDE SEQUENCE [LARGE SCALE GENOMIC DNA]</scope>
    <source>
        <strain evidence="6">cv. 10/8</strain>
        <tissue evidence="5">Leaf</tissue>
    </source>
</reference>
<keyword evidence="6" id="KW-1185">Reference proteome</keyword>
<sequence length="82" mass="8779">RLCKDETECTRRVCFFAHKPEELRPVYASTGSALPSPTSYSNSPSPSSMDSFTLNSPSAVMPPLNPSAVSSPLGGTMWPTQS</sequence>
<keyword evidence="1" id="KW-0479">Metal-binding</keyword>
<evidence type="ECO:0000313" key="6">
    <source>
        <dbReference type="Proteomes" id="UP000265520"/>
    </source>
</evidence>
<feature type="non-terminal residue" evidence="5">
    <location>
        <position position="82"/>
    </location>
</feature>
<proteinExistence type="predicted"/>